<dbReference type="NCBIfam" id="NF033591">
    <property type="entry name" value="transpos_IS4_2"/>
    <property type="match status" value="1"/>
</dbReference>
<dbReference type="PANTHER" id="PTHR37319">
    <property type="entry name" value="TRANSPOSASE"/>
    <property type="match status" value="1"/>
</dbReference>
<feature type="domain" description="Transposase IS4-like" evidence="1">
    <location>
        <begin position="130"/>
        <end position="298"/>
    </location>
</feature>
<dbReference type="Proteomes" id="UP001050975">
    <property type="component" value="Unassembled WGS sequence"/>
</dbReference>
<dbReference type="GO" id="GO:0006313">
    <property type="term" value="P:DNA transposition"/>
    <property type="evidence" value="ECO:0007669"/>
    <property type="project" value="InterPro"/>
</dbReference>
<keyword evidence="3" id="KW-1185">Reference proteome</keyword>
<dbReference type="AlphaFoldDB" id="A0AAV3XPA9"/>
<accession>A0AAV3XPA9</accession>
<reference evidence="2" key="1">
    <citation type="submission" date="2019-10" db="EMBL/GenBank/DDBJ databases">
        <title>Draft genome sequece of Microseira wollei NIES-4236.</title>
        <authorList>
            <person name="Yamaguchi H."/>
            <person name="Suzuki S."/>
            <person name="Kawachi M."/>
        </authorList>
    </citation>
    <scope>NUCLEOTIDE SEQUENCE</scope>
    <source>
        <strain evidence="2">NIES-4236</strain>
    </source>
</reference>
<name>A0AAV3XPA9_9CYAN</name>
<comment type="caution">
    <text evidence="2">The sequence shown here is derived from an EMBL/GenBank/DDBJ whole genome shotgun (WGS) entry which is preliminary data.</text>
</comment>
<dbReference type="InterPro" id="IPR047768">
    <property type="entry name" value="Tn5p-like"/>
</dbReference>
<dbReference type="InterPro" id="IPR002559">
    <property type="entry name" value="Transposase_11"/>
</dbReference>
<organism evidence="2 3">
    <name type="scientific">Microseira wollei NIES-4236</name>
    <dbReference type="NCBI Taxonomy" id="2530354"/>
    <lineage>
        <taxon>Bacteria</taxon>
        <taxon>Bacillati</taxon>
        <taxon>Cyanobacteriota</taxon>
        <taxon>Cyanophyceae</taxon>
        <taxon>Oscillatoriophycideae</taxon>
        <taxon>Aerosakkonematales</taxon>
        <taxon>Aerosakkonemataceae</taxon>
        <taxon>Microseira</taxon>
    </lineage>
</organism>
<dbReference type="GO" id="GO:0003677">
    <property type="term" value="F:DNA binding"/>
    <property type="evidence" value="ECO:0007669"/>
    <property type="project" value="InterPro"/>
</dbReference>
<dbReference type="Gene3D" id="3.90.350.10">
    <property type="entry name" value="Transposase Inhibitor Protein From Tn5, Chain A, domain 1"/>
    <property type="match status" value="1"/>
</dbReference>
<dbReference type="GO" id="GO:0004803">
    <property type="term" value="F:transposase activity"/>
    <property type="evidence" value="ECO:0007669"/>
    <property type="project" value="InterPro"/>
</dbReference>
<dbReference type="RefSeq" id="WP_226591302.1">
    <property type="nucleotide sequence ID" value="NZ_BLAY01000192.1"/>
</dbReference>
<proteinExistence type="predicted"/>
<evidence type="ECO:0000313" key="3">
    <source>
        <dbReference type="Proteomes" id="UP001050975"/>
    </source>
</evidence>
<sequence>MLPQFYQTHLQKYLSFTQLITLKLLVWLRQSQKQVKIERLAATLPLPIQQNSRRRHIQRFLNLTRLSVVLLWFPLIQAIITQRIPNGKRLIIALDRTPWQDNNILMASAIYQKLAFPIFWILLAKKGASDLREQQIVLRPVIKLFKTHQIVIVGDREFHSVDRAQWIDRQGVKFVLRPKKDTNFRQKRRKFNCLSSIQIAPGKRKFFSQININQKKGFGRFNLAVYWRRKSKNKQEKAPWYLLTNFGDLATAVKAYKERWGIEAMFKDCKTGGYNLEGSQASPDKLVRLILLIALAMTIAWLQAEKTSILGQYP</sequence>
<protein>
    <recommendedName>
        <fullName evidence="1">Transposase IS4-like domain-containing protein</fullName>
    </recommendedName>
</protein>
<evidence type="ECO:0000313" key="2">
    <source>
        <dbReference type="EMBL" id="GET42975.1"/>
    </source>
</evidence>
<dbReference type="EMBL" id="BLAY01000192">
    <property type="protein sequence ID" value="GET42975.1"/>
    <property type="molecule type" value="Genomic_DNA"/>
</dbReference>
<dbReference type="InterPro" id="IPR047658">
    <property type="entry name" value="IS4-like_transpos"/>
</dbReference>
<dbReference type="Pfam" id="PF01609">
    <property type="entry name" value="DDE_Tnp_1"/>
    <property type="match status" value="1"/>
</dbReference>
<gene>
    <name evidence="2" type="ORF">MiSe_77950</name>
</gene>
<dbReference type="PANTHER" id="PTHR37319:SF1">
    <property type="entry name" value="TRANSPOSASE TN5 DIMERISATION DOMAIN-CONTAINING PROTEIN"/>
    <property type="match status" value="1"/>
</dbReference>
<evidence type="ECO:0000259" key="1">
    <source>
        <dbReference type="Pfam" id="PF01609"/>
    </source>
</evidence>
<dbReference type="SUPFAM" id="SSF53098">
    <property type="entry name" value="Ribonuclease H-like"/>
    <property type="match status" value="1"/>
</dbReference>
<dbReference type="InterPro" id="IPR012337">
    <property type="entry name" value="RNaseH-like_sf"/>
</dbReference>